<dbReference type="Proteomes" id="UP000006176">
    <property type="component" value="Chromosome"/>
</dbReference>
<evidence type="ECO:0000313" key="10">
    <source>
        <dbReference type="Proteomes" id="UP000006176"/>
    </source>
</evidence>
<accession>I3XVG1</accession>
<dbReference type="STRING" id="760154.Sulba_0627"/>
<name>I3XVG1_SULBS</name>
<evidence type="ECO:0000256" key="5">
    <source>
        <dbReference type="ARBA" id="ARBA00023172"/>
    </source>
</evidence>
<dbReference type="GO" id="GO:0006281">
    <property type="term" value="P:DNA repair"/>
    <property type="evidence" value="ECO:0007669"/>
    <property type="project" value="UniProtKB-UniRule"/>
</dbReference>
<comment type="similarity">
    <text evidence="7">Belongs to the RecR family.</text>
</comment>
<dbReference type="PANTHER" id="PTHR30446:SF0">
    <property type="entry name" value="RECOMBINATION PROTEIN RECR"/>
    <property type="match status" value="1"/>
</dbReference>
<feature type="domain" description="Toprim" evidence="8">
    <location>
        <begin position="80"/>
        <end position="165"/>
    </location>
</feature>
<keyword evidence="1 7" id="KW-0479">Metal-binding</keyword>
<keyword evidence="4 7" id="KW-0862">Zinc</keyword>
<evidence type="ECO:0000259" key="8">
    <source>
        <dbReference type="PROSITE" id="PS50880"/>
    </source>
</evidence>
<comment type="function">
    <text evidence="7">May play a role in DNA repair. It seems to be involved in an RecBC-independent recombinational process of DNA repair. It may act with RecF and RecO.</text>
</comment>
<reference evidence="9 10" key="1">
    <citation type="submission" date="2012-06" db="EMBL/GenBank/DDBJ databases">
        <title>Complete sequence of Sulfurospirillum barnesii SES-3.</title>
        <authorList>
            <consortium name="US DOE Joint Genome Institute"/>
            <person name="Lucas S."/>
            <person name="Han J."/>
            <person name="Lapidus A."/>
            <person name="Cheng J.-F."/>
            <person name="Goodwin L."/>
            <person name="Pitluck S."/>
            <person name="Peters L."/>
            <person name="Ovchinnikova G."/>
            <person name="Lu M."/>
            <person name="Detter J.C."/>
            <person name="Han C."/>
            <person name="Tapia R."/>
            <person name="Land M."/>
            <person name="Hauser L."/>
            <person name="Kyrpides N."/>
            <person name="Ivanova N."/>
            <person name="Pagani I."/>
            <person name="Stolz J."/>
            <person name="Arkin A."/>
            <person name="Dehal P."/>
            <person name="Oremland R."/>
            <person name="Saltikov C."/>
            <person name="Basu P."/>
            <person name="Hollibaugh J."/>
            <person name="Newman D."/>
            <person name="Stolyar S."/>
            <person name="Hazen T."/>
            <person name="Woyke T."/>
        </authorList>
    </citation>
    <scope>NUCLEOTIDE SEQUENCE [LARGE SCALE GENOMIC DNA]</scope>
    <source>
        <strain evidence="10">ATCC 700032 / DSM 10660 / SES-3</strain>
    </source>
</reference>
<keyword evidence="3 7" id="KW-0863">Zinc-finger</keyword>
<dbReference type="Gene3D" id="3.40.1360.10">
    <property type="match status" value="1"/>
</dbReference>
<dbReference type="eggNOG" id="COG0353">
    <property type="taxonomic scope" value="Bacteria"/>
</dbReference>
<feature type="zinc finger region" description="C4-type" evidence="7">
    <location>
        <begin position="57"/>
        <end position="72"/>
    </location>
</feature>
<protein>
    <recommendedName>
        <fullName evidence="7">Recombination protein RecR</fullName>
    </recommendedName>
</protein>
<gene>
    <name evidence="7" type="primary">recR</name>
    <name evidence="9" type="ordered locus">Sulba_0627</name>
</gene>
<evidence type="ECO:0000256" key="2">
    <source>
        <dbReference type="ARBA" id="ARBA00022763"/>
    </source>
</evidence>
<organism evidence="9 10">
    <name type="scientific">Sulfurospirillum barnesii (strain ATCC 700032 / DSM 10660 / SES-3)</name>
    <dbReference type="NCBI Taxonomy" id="760154"/>
    <lineage>
        <taxon>Bacteria</taxon>
        <taxon>Pseudomonadati</taxon>
        <taxon>Campylobacterota</taxon>
        <taxon>Epsilonproteobacteria</taxon>
        <taxon>Campylobacterales</taxon>
        <taxon>Sulfurospirillaceae</taxon>
        <taxon>Sulfurospirillum</taxon>
    </lineage>
</organism>
<dbReference type="NCBIfam" id="TIGR00615">
    <property type="entry name" value="recR"/>
    <property type="match status" value="1"/>
</dbReference>
<dbReference type="GO" id="GO:0008270">
    <property type="term" value="F:zinc ion binding"/>
    <property type="evidence" value="ECO:0007669"/>
    <property type="project" value="UniProtKB-KW"/>
</dbReference>
<dbReference type="Gene3D" id="1.10.8.420">
    <property type="entry name" value="RecR Domain 1"/>
    <property type="match status" value="1"/>
</dbReference>
<keyword evidence="5 7" id="KW-0233">DNA recombination</keyword>
<dbReference type="PANTHER" id="PTHR30446">
    <property type="entry name" value="RECOMBINATION PROTEIN RECR"/>
    <property type="match status" value="1"/>
</dbReference>
<dbReference type="Pfam" id="PF02132">
    <property type="entry name" value="RecR_ZnF"/>
    <property type="match status" value="1"/>
</dbReference>
<proteinExistence type="inferred from homology"/>
<dbReference type="GO" id="GO:0006310">
    <property type="term" value="P:DNA recombination"/>
    <property type="evidence" value="ECO:0007669"/>
    <property type="project" value="UniProtKB-UniRule"/>
</dbReference>
<evidence type="ECO:0000256" key="1">
    <source>
        <dbReference type="ARBA" id="ARBA00022723"/>
    </source>
</evidence>
<sequence length="188" mass="21203">MRGLEKFNKLVDAFEKLPTVGRKSALRFAYHLVLNDTFSAMKLSNAIESAIKSIRKCERCGALSEHEICDICLDERRDGAKICVVESAKDIFILEEHKLFDGKYFVLCNLDETTLEQLEKIVKEGAKELIFALTPSLANDALIMYIEDKLKMYALQFTKIAQGVPTGVHLENVDMLSLSKALEARTKI</sequence>
<keyword evidence="2 7" id="KW-0227">DNA damage</keyword>
<evidence type="ECO:0000256" key="4">
    <source>
        <dbReference type="ARBA" id="ARBA00022833"/>
    </source>
</evidence>
<dbReference type="InterPro" id="IPR000093">
    <property type="entry name" value="DNA_Rcmb_RecR"/>
</dbReference>
<evidence type="ECO:0000313" key="9">
    <source>
        <dbReference type="EMBL" id="AFL67935.1"/>
    </source>
</evidence>
<dbReference type="InterPro" id="IPR006171">
    <property type="entry name" value="TOPRIM_dom"/>
</dbReference>
<dbReference type="PROSITE" id="PS01300">
    <property type="entry name" value="RECR"/>
    <property type="match status" value="1"/>
</dbReference>
<dbReference type="GO" id="GO:0003677">
    <property type="term" value="F:DNA binding"/>
    <property type="evidence" value="ECO:0007669"/>
    <property type="project" value="UniProtKB-UniRule"/>
</dbReference>
<dbReference type="SUPFAM" id="SSF111304">
    <property type="entry name" value="Recombination protein RecR"/>
    <property type="match status" value="1"/>
</dbReference>
<dbReference type="HAMAP" id="MF_00017">
    <property type="entry name" value="RecR"/>
    <property type="match status" value="1"/>
</dbReference>
<dbReference type="KEGG" id="sba:Sulba_0627"/>
<dbReference type="EMBL" id="CP003333">
    <property type="protein sequence ID" value="AFL67935.1"/>
    <property type="molecule type" value="Genomic_DNA"/>
</dbReference>
<dbReference type="PROSITE" id="PS50880">
    <property type="entry name" value="TOPRIM"/>
    <property type="match status" value="1"/>
</dbReference>
<dbReference type="PATRIC" id="fig|760154.4.peg.624"/>
<dbReference type="InterPro" id="IPR015967">
    <property type="entry name" value="Rcmb_RecR_Znf"/>
</dbReference>
<keyword evidence="10" id="KW-1185">Reference proteome</keyword>
<keyword evidence="6 7" id="KW-0234">DNA repair</keyword>
<dbReference type="Pfam" id="PF21176">
    <property type="entry name" value="RecR_HhH"/>
    <property type="match status" value="1"/>
</dbReference>
<dbReference type="InterPro" id="IPR023627">
    <property type="entry name" value="Rcmb_RecR"/>
</dbReference>
<evidence type="ECO:0000256" key="3">
    <source>
        <dbReference type="ARBA" id="ARBA00022771"/>
    </source>
</evidence>
<dbReference type="AlphaFoldDB" id="I3XVG1"/>
<dbReference type="HOGENOM" id="CLU_060739_1_1_7"/>
<evidence type="ECO:0000256" key="6">
    <source>
        <dbReference type="ARBA" id="ARBA00023204"/>
    </source>
</evidence>
<evidence type="ECO:0000256" key="7">
    <source>
        <dbReference type="HAMAP-Rule" id="MF_00017"/>
    </source>
</evidence>